<keyword evidence="3" id="KW-0378">Hydrolase</keyword>
<evidence type="ECO:0000256" key="4">
    <source>
        <dbReference type="ARBA" id="ARBA00022833"/>
    </source>
</evidence>
<evidence type="ECO:0000256" key="2">
    <source>
        <dbReference type="ARBA" id="ARBA00022723"/>
    </source>
</evidence>
<dbReference type="InterPro" id="IPR028090">
    <property type="entry name" value="JAB_dom_prok"/>
</dbReference>
<evidence type="ECO:0000256" key="5">
    <source>
        <dbReference type="ARBA" id="ARBA00023049"/>
    </source>
</evidence>
<reference evidence="7 8" key="1">
    <citation type="submission" date="2020-04" db="EMBL/GenBank/DDBJ databases">
        <authorList>
            <person name="De Canck E."/>
        </authorList>
    </citation>
    <scope>NUCLEOTIDE SEQUENCE [LARGE SCALE GENOMIC DNA]</scope>
    <source>
        <strain evidence="7 8">LMG 22037</strain>
    </source>
</reference>
<dbReference type="Proteomes" id="UP000494249">
    <property type="component" value="Unassembled WGS sequence"/>
</dbReference>
<dbReference type="EMBL" id="CADIKB010000014">
    <property type="protein sequence ID" value="CAB3695903.1"/>
    <property type="molecule type" value="Genomic_DNA"/>
</dbReference>
<keyword evidence="4" id="KW-0862">Zinc</keyword>
<dbReference type="Gene3D" id="3.40.140.10">
    <property type="entry name" value="Cytidine Deaminase, domain 2"/>
    <property type="match status" value="1"/>
</dbReference>
<accession>A0A6J5B9W6</accession>
<feature type="domain" description="JAB" evidence="6">
    <location>
        <begin position="31"/>
        <end position="119"/>
    </location>
</feature>
<keyword evidence="1" id="KW-0645">Protease</keyword>
<dbReference type="Pfam" id="PF14464">
    <property type="entry name" value="Prok-JAB"/>
    <property type="match status" value="1"/>
</dbReference>
<protein>
    <recommendedName>
        <fullName evidence="6">JAB domain-containing protein</fullName>
    </recommendedName>
</protein>
<keyword evidence="2" id="KW-0479">Metal-binding</keyword>
<dbReference type="GO" id="GO:0008237">
    <property type="term" value="F:metallopeptidase activity"/>
    <property type="evidence" value="ECO:0007669"/>
    <property type="project" value="UniProtKB-KW"/>
</dbReference>
<evidence type="ECO:0000256" key="1">
    <source>
        <dbReference type="ARBA" id="ARBA00022670"/>
    </source>
</evidence>
<keyword evidence="5" id="KW-0482">Metalloprotease</keyword>
<gene>
    <name evidence="7" type="ORF">LMG22037_03228</name>
</gene>
<name>A0A6J5B9W6_9BURK</name>
<organism evidence="7 8">
    <name type="scientific">Paraburkholderia phenoliruptrix</name>
    <dbReference type="NCBI Taxonomy" id="252970"/>
    <lineage>
        <taxon>Bacteria</taxon>
        <taxon>Pseudomonadati</taxon>
        <taxon>Pseudomonadota</taxon>
        <taxon>Betaproteobacteria</taxon>
        <taxon>Burkholderiales</taxon>
        <taxon>Burkholderiaceae</taxon>
        <taxon>Paraburkholderia</taxon>
    </lineage>
</organism>
<evidence type="ECO:0000313" key="7">
    <source>
        <dbReference type="EMBL" id="CAB3695903.1"/>
    </source>
</evidence>
<dbReference type="SUPFAM" id="SSF102712">
    <property type="entry name" value="JAB1/MPN domain"/>
    <property type="match status" value="1"/>
</dbReference>
<dbReference type="RefSeq" id="WP_175145153.1">
    <property type="nucleotide sequence ID" value="NZ_CADFGL010000014.1"/>
</dbReference>
<dbReference type="GO" id="GO:0046872">
    <property type="term" value="F:metal ion binding"/>
    <property type="evidence" value="ECO:0007669"/>
    <property type="project" value="UniProtKB-KW"/>
</dbReference>
<proteinExistence type="predicted"/>
<evidence type="ECO:0000259" key="6">
    <source>
        <dbReference type="Pfam" id="PF14464"/>
    </source>
</evidence>
<sequence length="172" mass="19733">MNFFSPATMRRLFAPRHELSCSWLLWQRLRAQLRDRGRNRTRESGAFLLGRREADQLRIVDFVLYDDLDPHCLDSGIVHFDGRYFSELWAICKARGLSVVADVHVHPGSSAQSESDRAHPMISKAGHIALVIPRFAAGSPPRCDIGIYRYLGGKRWATVPPDDRRRFFHIGF</sequence>
<evidence type="ECO:0000313" key="8">
    <source>
        <dbReference type="Proteomes" id="UP000494249"/>
    </source>
</evidence>
<evidence type="ECO:0000256" key="3">
    <source>
        <dbReference type="ARBA" id="ARBA00022801"/>
    </source>
</evidence>
<dbReference type="AlphaFoldDB" id="A0A6J5B9W6"/>
<dbReference type="GO" id="GO:0006508">
    <property type="term" value="P:proteolysis"/>
    <property type="evidence" value="ECO:0007669"/>
    <property type="project" value="UniProtKB-KW"/>
</dbReference>